<protein>
    <recommendedName>
        <fullName evidence="1">ATPase dynein-related AAA domain-containing protein</fullName>
    </recommendedName>
</protein>
<dbReference type="Pfam" id="PF07728">
    <property type="entry name" value="AAA_5"/>
    <property type="match status" value="1"/>
</dbReference>
<evidence type="ECO:0000313" key="3">
    <source>
        <dbReference type="Proteomes" id="UP000271003"/>
    </source>
</evidence>
<dbReference type="GO" id="GO:0005524">
    <property type="term" value="F:ATP binding"/>
    <property type="evidence" value="ECO:0007669"/>
    <property type="project" value="InterPro"/>
</dbReference>
<dbReference type="Gene3D" id="3.40.50.300">
    <property type="entry name" value="P-loop containing nucleotide triphosphate hydrolases"/>
    <property type="match status" value="2"/>
</dbReference>
<sequence length="685" mass="77858">MARRCITPFQHSVTDWRTEATKVWKDFLDAWPLEKLEHMTLEEYAIGTDEHTFSWWLECGTLSLCSLGDCSPDKHGIYFSKKTEDYWVDHRLDPDPLVAFERLKRVIVATAQAASTNNWERLKELENEKGPVFSSVVQRKIAILYQPIEAPFLLPVTSYTSMQTIYGKDLPSWAEGEERFMALRAKKPKTDYWDAAYAVMTPLLAHDADAMADEKADNEPDATEEMLDLLRFRKAIVLQGAPGTGKTYVVPELVARLCGATKRGDDRTKVMEAYKKLTAEGRVVFTTFHPSLDYEDFVEGWKPVDPADDDATAGREFQLEAGIFKRICESAAIGNEAPSASRETLRADARVWKVSLANAQENSLRTDCLKNNRIRIGWDEYGEDPTDEIEAKKSGAKPLNAFINRMAVGDVVVSCRSDTCTDAVGIVTGDYEWLDDDGGLGYRRSRSVRWLWKGEPMSVREEMNGYSFTRSTVYSISRRFTIQKVKDFLKARGVMKTPTIEVPYVLVIDEINRGNIAKIFGELITLLEVDKREGGADEESATLAYSKDRFTVPKNLYVIGTMNTADRSVGSLDYALRRRFGFYTLHPTVLDHPDFETALFRKVSSLFVENPDVEDSAPNRETLSEEFDPADVRIGHSYFLMATPAVRRMRWRYEVKPLLLEYVRDGVLKPEALARIRAMEEELDL</sequence>
<dbReference type="KEGG" id="sutt:SUTMEG_15060"/>
<name>A0A2Z6IAR3_9BURK</name>
<dbReference type="PANTHER" id="PTHR37291">
    <property type="entry name" value="5-METHYLCYTOSINE-SPECIFIC RESTRICTION ENZYME B"/>
    <property type="match status" value="1"/>
</dbReference>
<dbReference type="InterPro" id="IPR052934">
    <property type="entry name" value="Methyl-DNA_Rec/Restrict_Enz"/>
</dbReference>
<dbReference type="EMBL" id="AP018786">
    <property type="protein sequence ID" value="BBF23615.1"/>
    <property type="molecule type" value="Genomic_DNA"/>
</dbReference>
<keyword evidence="3" id="KW-1185">Reference proteome</keyword>
<dbReference type="RefSeq" id="WP_170143884.1">
    <property type="nucleotide sequence ID" value="NZ_AP018786.1"/>
</dbReference>
<proteinExistence type="predicted"/>
<feature type="domain" description="ATPase dynein-related AAA" evidence="1">
    <location>
        <begin position="502"/>
        <end position="580"/>
    </location>
</feature>
<organism evidence="2 3">
    <name type="scientific">Sutterella megalosphaeroides</name>
    <dbReference type="NCBI Taxonomy" id="2494234"/>
    <lineage>
        <taxon>Bacteria</taxon>
        <taxon>Pseudomonadati</taxon>
        <taxon>Pseudomonadota</taxon>
        <taxon>Betaproteobacteria</taxon>
        <taxon>Burkholderiales</taxon>
        <taxon>Sutterellaceae</taxon>
        <taxon>Sutterella</taxon>
    </lineage>
</organism>
<dbReference type="InterPro" id="IPR011704">
    <property type="entry name" value="ATPase_dyneun-rel_AAA"/>
</dbReference>
<dbReference type="PANTHER" id="PTHR37291:SF1">
    <property type="entry name" value="TYPE IV METHYL-DIRECTED RESTRICTION ENZYME ECOKMCRB SUBUNIT"/>
    <property type="match status" value="1"/>
</dbReference>
<gene>
    <name evidence="2" type="ORF">SUTMEG_15060</name>
</gene>
<reference evidence="2 3" key="1">
    <citation type="journal article" date="2018" name="Int. J. Syst. Evol. Microbiol.">
        <title>Mesosutterella multiformis gen. nov., sp. nov., a member of the family Sutterellaceae and Sutterella megalosphaeroides sp. nov., isolated from human faeces.</title>
        <authorList>
            <person name="Sakamoto M."/>
            <person name="Ikeyama N."/>
            <person name="Kunihiro T."/>
            <person name="Iino T."/>
            <person name="Yuki M."/>
            <person name="Ohkuma M."/>
        </authorList>
    </citation>
    <scope>NUCLEOTIDE SEQUENCE [LARGE SCALE GENOMIC DNA]</scope>
    <source>
        <strain evidence="2 3">6FBBBH3</strain>
    </source>
</reference>
<dbReference type="GO" id="GO:0016887">
    <property type="term" value="F:ATP hydrolysis activity"/>
    <property type="evidence" value="ECO:0007669"/>
    <property type="project" value="InterPro"/>
</dbReference>
<dbReference type="SUPFAM" id="SSF52540">
    <property type="entry name" value="P-loop containing nucleoside triphosphate hydrolases"/>
    <property type="match status" value="1"/>
</dbReference>
<evidence type="ECO:0000313" key="2">
    <source>
        <dbReference type="EMBL" id="BBF23615.1"/>
    </source>
</evidence>
<dbReference type="AlphaFoldDB" id="A0A2Z6IAR3"/>
<dbReference type="REBASE" id="258071">
    <property type="entry name" value="SspBBH3McrBC2P"/>
</dbReference>
<accession>A0A2Z6IAR3</accession>
<dbReference type="Proteomes" id="UP000271003">
    <property type="component" value="Chromosome"/>
</dbReference>
<evidence type="ECO:0000259" key="1">
    <source>
        <dbReference type="Pfam" id="PF07728"/>
    </source>
</evidence>
<dbReference type="InterPro" id="IPR027417">
    <property type="entry name" value="P-loop_NTPase"/>
</dbReference>